<keyword evidence="3" id="KW-0812">Transmembrane</keyword>
<evidence type="ECO:0000259" key="4">
    <source>
        <dbReference type="PROSITE" id="PS51371"/>
    </source>
</evidence>
<dbReference type="InterPro" id="IPR046342">
    <property type="entry name" value="CBS_dom_sf"/>
</dbReference>
<keyword evidence="3" id="KW-0472">Membrane</keyword>
<dbReference type="AlphaFoldDB" id="A0A6A2ZTD8"/>
<dbReference type="InterPro" id="IPR000270">
    <property type="entry name" value="PB1_dom"/>
</dbReference>
<protein>
    <submittedName>
        <fullName evidence="6">CBS domain-containing protein CBSCBSPB1</fullName>
    </submittedName>
</protein>
<evidence type="ECO:0000256" key="3">
    <source>
        <dbReference type="SAM" id="Phobius"/>
    </source>
</evidence>
<name>A0A6A2ZTD8_HIBSY</name>
<dbReference type="Pfam" id="PF00571">
    <property type="entry name" value="CBS"/>
    <property type="match status" value="1"/>
</dbReference>
<gene>
    <name evidence="6" type="ORF">F3Y22_tig00110782pilonHSYRG00097</name>
</gene>
<evidence type="ECO:0000313" key="7">
    <source>
        <dbReference type="Proteomes" id="UP000436088"/>
    </source>
</evidence>
<dbReference type="SMART" id="SM00666">
    <property type="entry name" value="PB1"/>
    <property type="match status" value="1"/>
</dbReference>
<dbReference type="InterPro" id="IPR051257">
    <property type="entry name" value="Diverse_CBS-Domain"/>
</dbReference>
<organism evidence="6 7">
    <name type="scientific">Hibiscus syriacus</name>
    <name type="common">Rose of Sharon</name>
    <dbReference type="NCBI Taxonomy" id="106335"/>
    <lineage>
        <taxon>Eukaryota</taxon>
        <taxon>Viridiplantae</taxon>
        <taxon>Streptophyta</taxon>
        <taxon>Embryophyta</taxon>
        <taxon>Tracheophyta</taxon>
        <taxon>Spermatophyta</taxon>
        <taxon>Magnoliopsida</taxon>
        <taxon>eudicotyledons</taxon>
        <taxon>Gunneridae</taxon>
        <taxon>Pentapetalae</taxon>
        <taxon>rosids</taxon>
        <taxon>malvids</taxon>
        <taxon>Malvales</taxon>
        <taxon>Malvaceae</taxon>
        <taxon>Malvoideae</taxon>
        <taxon>Hibiscus</taxon>
    </lineage>
</organism>
<dbReference type="Proteomes" id="UP000436088">
    <property type="component" value="Unassembled WGS sequence"/>
</dbReference>
<evidence type="ECO:0000259" key="5">
    <source>
        <dbReference type="PROSITE" id="PS51745"/>
    </source>
</evidence>
<feature type="domain" description="CBS" evidence="4">
    <location>
        <begin position="46"/>
        <end position="106"/>
    </location>
</feature>
<comment type="caution">
    <text evidence="6">The sequence shown here is derived from an EMBL/GenBank/DDBJ whole genome shotgun (WGS) entry which is preliminary data.</text>
</comment>
<evidence type="ECO:0000256" key="2">
    <source>
        <dbReference type="PROSITE-ProRule" id="PRU00703"/>
    </source>
</evidence>
<evidence type="ECO:0000256" key="1">
    <source>
        <dbReference type="ARBA" id="ARBA00023122"/>
    </source>
</evidence>
<feature type="transmembrane region" description="Helical" evidence="3">
    <location>
        <begin position="266"/>
        <end position="291"/>
    </location>
</feature>
<dbReference type="InterPro" id="IPR000644">
    <property type="entry name" value="CBS_dom"/>
</dbReference>
<dbReference type="SUPFAM" id="SSF54277">
    <property type="entry name" value="CAD &amp; PB1 domains"/>
    <property type="match status" value="1"/>
</dbReference>
<dbReference type="Pfam" id="PF00564">
    <property type="entry name" value="PB1"/>
    <property type="match status" value="1"/>
</dbReference>
<reference evidence="6" key="1">
    <citation type="submission" date="2019-09" db="EMBL/GenBank/DDBJ databases">
        <title>Draft genome information of white flower Hibiscus syriacus.</title>
        <authorList>
            <person name="Kim Y.-M."/>
        </authorList>
    </citation>
    <scope>NUCLEOTIDE SEQUENCE [LARGE SCALE GENOMIC DNA]</scope>
    <source>
        <strain evidence="6">YM2019G1</strain>
    </source>
</reference>
<dbReference type="PANTHER" id="PTHR43080">
    <property type="entry name" value="CBS DOMAIN-CONTAINING PROTEIN CBSX3, MITOCHONDRIAL"/>
    <property type="match status" value="1"/>
</dbReference>
<keyword evidence="3" id="KW-1133">Transmembrane helix</keyword>
<dbReference type="Gene3D" id="3.10.20.90">
    <property type="entry name" value="Phosphatidylinositol 3-kinase Catalytic Subunit, Chain A, domain 1"/>
    <property type="match status" value="1"/>
</dbReference>
<evidence type="ECO:0000313" key="6">
    <source>
        <dbReference type="EMBL" id="KAE8694539.1"/>
    </source>
</evidence>
<proteinExistence type="predicted"/>
<keyword evidence="7" id="KW-1185">Reference proteome</keyword>
<keyword evidence="1 2" id="KW-0129">CBS domain</keyword>
<dbReference type="EMBL" id="VEPZ02001109">
    <property type="protein sequence ID" value="KAE8694539.1"/>
    <property type="molecule type" value="Genomic_DNA"/>
</dbReference>
<dbReference type="PROSITE" id="PS51745">
    <property type="entry name" value="PB1"/>
    <property type="match status" value="1"/>
</dbReference>
<accession>A0A6A2ZTD8</accession>
<dbReference type="SUPFAM" id="SSF54631">
    <property type="entry name" value="CBS-domain pair"/>
    <property type="match status" value="1"/>
</dbReference>
<dbReference type="PANTHER" id="PTHR43080:SF2">
    <property type="entry name" value="CBS DOMAIN-CONTAINING PROTEIN"/>
    <property type="match status" value="1"/>
</dbReference>
<dbReference type="InterPro" id="IPR053793">
    <property type="entry name" value="PB1-like"/>
</dbReference>
<sequence length="296" mass="32785">MLESQINAVAVTVENKPQGILTSKDILMRVIAQNLPPETTSVEQVMTPNPECATLDTPVVSALHTMHDGNFLHLPVVDRDEEIVAVVDVLHVTHAAVATVGKNFAINNEAATTMVQKVWDSAMALPPIEDDETKSYGSLKLASVAETERSLPYPSSNMPYTFGFKIQDKKGRMHRFTCDTRNLTNLIRAVLHRLGDDRDRNNVPQILYEDEDHDKVILASNYDLQVAMEHAKLVGLKGLRLHLDYSGMKDRRRSSNSRRLNYENSYGWTTAYNTVAAGAAVVAGLGLLAYLRKAGN</sequence>
<feature type="domain" description="PB1" evidence="5">
    <location>
        <begin position="159"/>
        <end position="246"/>
    </location>
</feature>
<dbReference type="PROSITE" id="PS51371">
    <property type="entry name" value="CBS"/>
    <property type="match status" value="1"/>
</dbReference>
<dbReference type="CDD" id="cd17782">
    <property type="entry name" value="CBS_pair_MUG70_2"/>
    <property type="match status" value="1"/>
</dbReference>
<dbReference type="Gene3D" id="3.10.580.10">
    <property type="entry name" value="CBS-domain"/>
    <property type="match status" value="1"/>
</dbReference>